<feature type="domain" description="Ribosomal RNA-processing protein 7 C-terminal" evidence="2">
    <location>
        <begin position="197"/>
        <end position="313"/>
    </location>
</feature>
<dbReference type="Pfam" id="PF12923">
    <property type="entry name" value="RRP7"/>
    <property type="match status" value="1"/>
</dbReference>
<dbReference type="SUPFAM" id="SSF54928">
    <property type="entry name" value="RNA-binding domain, RBD"/>
    <property type="match status" value="1"/>
</dbReference>
<dbReference type="InterPro" id="IPR024326">
    <property type="entry name" value="RRP7_C"/>
</dbReference>
<dbReference type="RefSeq" id="XP_033535673.1">
    <property type="nucleotide sequence ID" value="XM_033679220.1"/>
</dbReference>
<protein>
    <recommendedName>
        <fullName evidence="7">Ribosomal small subunit assembly protein</fullName>
    </recommendedName>
</protein>
<dbReference type="PANTHER" id="PTHR13191">
    <property type="entry name" value="RIBOSOMAL RNA PROCESSING PROTEIN 7-RELATED"/>
    <property type="match status" value="1"/>
</dbReference>
<evidence type="ECO:0000259" key="2">
    <source>
        <dbReference type="Pfam" id="PF12923"/>
    </source>
</evidence>
<dbReference type="InterPro" id="IPR035979">
    <property type="entry name" value="RBD_domain_sf"/>
</dbReference>
<organism evidence="4">
    <name type="scientific">Eremomyces bilateralis CBS 781.70</name>
    <dbReference type="NCBI Taxonomy" id="1392243"/>
    <lineage>
        <taxon>Eukaryota</taxon>
        <taxon>Fungi</taxon>
        <taxon>Dikarya</taxon>
        <taxon>Ascomycota</taxon>
        <taxon>Pezizomycotina</taxon>
        <taxon>Dothideomycetes</taxon>
        <taxon>Dothideomycetes incertae sedis</taxon>
        <taxon>Eremomycetales</taxon>
        <taxon>Eremomycetaceae</taxon>
        <taxon>Eremomyces</taxon>
    </lineage>
</organism>
<dbReference type="GO" id="GO:0003676">
    <property type="term" value="F:nucleic acid binding"/>
    <property type="evidence" value="ECO:0007669"/>
    <property type="project" value="InterPro"/>
</dbReference>
<dbReference type="OrthoDB" id="5390at2759"/>
<dbReference type="PANTHER" id="PTHR13191:SF0">
    <property type="entry name" value="RIBOSOMAL RNA-PROCESSING PROTEIN 7 HOMOLOG A-RELATED"/>
    <property type="match status" value="1"/>
</dbReference>
<feature type="domain" description="Rrp7 RRM-like N-terminal" evidence="3">
    <location>
        <begin position="14"/>
        <end position="190"/>
    </location>
</feature>
<accession>A0A6G1G7Q9</accession>
<dbReference type="GO" id="GO:0034456">
    <property type="term" value="C:UTP-C complex"/>
    <property type="evidence" value="ECO:0007669"/>
    <property type="project" value="TreeGrafter"/>
</dbReference>
<dbReference type="Pfam" id="PF17799">
    <property type="entry name" value="RRM_Rrp7"/>
    <property type="match status" value="1"/>
</dbReference>
<reference evidence="4 6" key="1">
    <citation type="submission" date="2020-01" db="EMBL/GenBank/DDBJ databases">
        <authorList>
            <consortium name="DOE Joint Genome Institute"/>
            <person name="Haridas S."/>
            <person name="Albert R."/>
            <person name="Binder M."/>
            <person name="Bloem J."/>
            <person name="Labutti K."/>
            <person name="Salamov A."/>
            <person name="Andreopoulos B."/>
            <person name="Baker S.E."/>
            <person name="Barry K."/>
            <person name="Bills G."/>
            <person name="Bluhm B.H."/>
            <person name="Cannon C."/>
            <person name="Castanera R."/>
            <person name="Culley D.E."/>
            <person name="Daum C."/>
            <person name="Ezra D."/>
            <person name="Gonzalez J.B."/>
            <person name="Henrissat B."/>
            <person name="Kuo A."/>
            <person name="Liang C."/>
            <person name="Lipzen A."/>
            <person name="Lutzoni F."/>
            <person name="Magnuson J."/>
            <person name="Mondo S."/>
            <person name="Nolan M."/>
            <person name="Ohm R."/>
            <person name="Pangilinan J."/>
            <person name="Park H.-J."/>
            <person name="Ramirez L."/>
            <person name="Alfaro M."/>
            <person name="Sun H."/>
            <person name="Tritt A."/>
            <person name="Yoshinaga Y."/>
            <person name="Zwiers L.-H."/>
            <person name="Turgeon B.G."/>
            <person name="Goodwin S.B."/>
            <person name="Spatafora J.W."/>
            <person name="Crous P.W."/>
            <person name="Grigoriev I.V."/>
        </authorList>
    </citation>
    <scope>NUCLEOTIDE SEQUENCE</scope>
    <source>
        <strain evidence="4 6">CBS 781.70</strain>
    </source>
</reference>
<dbReference type="EMBL" id="ML975154">
    <property type="protein sequence ID" value="KAF1814042.1"/>
    <property type="molecule type" value="Genomic_DNA"/>
</dbReference>
<evidence type="ECO:0008006" key="7">
    <source>
        <dbReference type="Google" id="ProtNLM"/>
    </source>
</evidence>
<reference evidence="6" key="3">
    <citation type="submission" date="2025-04" db="UniProtKB">
        <authorList>
            <consortium name="RefSeq"/>
        </authorList>
    </citation>
    <scope>IDENTIFICATION</scope>
    <source>
        <strain evidence="6">CBS 781.70</strain>
    </source>
</reference>
<evidence type="ECO:0000313" key="5">
    <source>
        <dbReference type="Proteomes" id="UP000504638"/>
    </source>
</evidence>
<keyword evidence="5" id="KW-1185">Reference proteome</keyword>
<dbReference type="Proteomes" id="UP000504638">
    <property type="component" value="Unplaced"/>
</dbReference>
<dbReference type="AlphaFoldDB" id="A0A6G1G7Q9"/>
<name>A0A6G1G7Q9_9PEZI</name>
<dbReference type="GO" id="GO:0000028">
    <property type="term" value="P:ribosomal small subunit assembly"/>
    <property type="evidence" value="ECO:0007669"/>
    <property type="project" value="TreeGrafter"/>
</dbReference>
<dbReference type="GeneID" id="54419790"/>
<evidence type="ECO:0000313" key="6">
    <source>
        <dbReference type="RefSeq" id="XP_033535673.1"/>
    </source>
</evidence>
<evidence type="ECO:0000256" key="1">
    <source>
        <dbReference type="ARBA" id="ARBA00006110"/>
    </source>
</evidence>
<dbReference type="InterPro" id="IPR040446">
    <property type="entry name" value="RRP7"/>
</dbReference>
<dbReference type="Gene3D" id="6.10.250.1770">
    <property type="match status" value="1"/>
</dbReference>
<reference evidence="6" key="2">
    <citation type="submission" date="2020-04" db="EMBL/GenBank/DDBJ databases">
        <authorList>
            <consortium name="NCBI Genome Project"/>
        </authorList>
    </citation>
    <scope>NUCLEOTIDE SEQUENCE</scope>
    <source>
        <strain evidence="6">CBS 781.70</strain>
    </source>
</reference>
<dbReference type="CDD" id="cd12293">
    <property type="entry name" value="dRRM_Rrp7p"/>
    <property type="match status" value="1"/>
</dbReference>
<sequence>MASDNRGALYERAGYTILPITFPPTPAYPHKVHHHLYLRSHDPRIEDRDTPRTLFVSNVPIDASESSIRDLFKRIAGGRGAVQRVEFEDKAWKQRHEVSEAPVHAGVKRKREEVEEAELEAKMETAQLPEVWEDELLPGGTCALVVFADKSSKDVALKASGRLAKAIWKGGKDAPELTWNSSQACGIERYLSHHHLTHPTKHHLQSSINTYLTTFTRLESLRTRLAARTHNVPDADGFVTVTRHAHHHRPASSAAAQAAADRAAEKEKKIGPDFYRFQAREKRKERDRELKVGFEEDVRRIREMRERRGRVRPE</sequence>
<comment type="similarity">
    <text evidence="1">Belongs to the RRP7 family.</text>
</comment>
<evidence type="ECO:0000259" key="3">
    <source>
        <dbReference type="Pfam" id="PF17799"/>
    </source>
</evidence>
<proteinExistence type="inferred from homology"/>
<dbReference type="GO" id="GO:0006364">
    <property type="term" value="P:rRNA processing"/>
    <property type="evidence" value="ECO:0007669"/>
    <property type="project" value="TreeGrafter"/>
</dbReference>
<gene>
    <name evidence="4 6" type="ORF">P152DRAFT_457403</name>
</gene>
<dbReference type="InterPro" id="IPR040447">
    <property type="entry name" value="RRM_Rrp7"/>
</dbReference>
<evidence type="ECO:0000313" key="4">
    <source>
        <dbReference type="EMBL" id="KAF1814042.1"/>
    </source>
</evidence>
<dbReference type="GO" id="GO:0032545">
    <property type="term" value="C:CURI complex"/>
    <property type="evidence" value="ECO:0007669"/>
    <property type="project" value="TreeGrafter"/>
</dbReference>